<reference evidence="1" key="2">
    <citation type="submission" date="2021-09" db="EMBL/GenBank/DDBJ databases">
        <authorList>
            <person name="Jia N."/>
            <person name="Wang J."/>
            <person name="Shi W."/>
            <person name="Du L."/>
            <person name="Sun Y."/>
            <person name="Zhan W."/>
            <person name="Jiang J."/>
            <person name="Wang Q."/>
            <person name="Zhang B."/>
            <person name="Ji P."/>
            <person name="Sakyi L.B."/>
            <person name="Cui X."/>
            <person name="Yuan T."/>
            <person name="Jiang B."/>
            <person name="Yang W."/>
            <person name="Lam T.T.-Y."/>
            <person name="Chang Q."/>
            <person name="Ding S."/>
            <person name="Wang X."/>
            <person name="Zhu J."/>
            <person name="Ruan X."/>
            <person name="Zhao L."/>
            <person name="Wei J."/>
            <person name="Que T."/>
            <person name="Du C."/>
            <person name="Cheng J."/>
            <person name="Dai P."/>
            <person name="Han X."/>
            <person name="Huang E."/>
            <person name="Gao Y."/>
            <person name="Liu J."/>
            <person name="Shao H."/>
            <person name="Ye R."/>
            <person name="Li L."/>
            <person name="Wei W."/>
            <person name="Wang X."/>
            <person name="Wang C."/>
            <person name="Huo Q."/>
            <person name="Li W."/>
            <person name="Guo W."/>
            <person name="Chen H."/>
            <person name="Chen S."/>
            <person name="Zhou L."/>
            <person name="Zhou L."/>
            <person name="Ni X."/>
            <person name="Tian J."/>
            <person name="Zhou Y."/>
            <person name="Sheng Y."/>
            <person name="Liu T."/>
            <person name="Pan Y."/>
            <person name="Xia L."/>
            <person name="Li J."/>
            <person name="Zhao F."/>
            <person name="Cao W."/>
        </authorList>
    </citation>
    <scope>NUCLEOTIDE SEQUENCE</scope>
    <source>
        <strain evidence="1">Rmic-2018</strain>
        <tissue evidence="1">Larvae</tissue>
    </source>
</reference>
<protein>
    <submittedName>
        <fullName evidence="1">Uncharacterized protein</fullName>
    </submittedName>
</protein>
<gene>
    <name evidence="1" type="ORF">HPB51_025360</name>
</gene>
<name>A0A9J6E5J5_RHIMP</name>
<evidence type="ECO:0000313" key="1">
    <source>
        <dbReference type="EMBL" id="KAH8029352.1"/>
    </source>
</evidence>
<accession>A0A9J6E5J5</accession>
<reference evidence="1" key="1">
    <citation type="journal article" date="2020" name="Cell">
        <title>Large-Scale Comparative Analyses of Tick Genomes Elucidate Their Genetic Diversity and Vector Capacities.</title>
        <authorList>
            <consortium name="Tick Genome and Microbiome Consortium (TIGMIC)"/>
            <person name="Jia N."/>
            <person name="Wang J."/>
            <person name="Shi W."/>
            <person name="Du L."/>
            <person name="Sun Y."/>
            <person name="Zhan W."/>
            <person name="Jiang J.F."/>
            <person name="Wang Q."/>
            <person name="Zhang B."/>
            <person name="Ji P."/>
            <person name="Bell-Sakyi L."/>
            <person name="Cui X.M."/>
            <person name="Yuan T.T."/>
            <person name="Jiang B.G."/>
            <person name="Yang W.F."/>
            <person name="Lam T.T."/>
            <person name="Chang Q.C."/>
            <person name="Ding S.J."/>
            <person name="Wang X.J."/>
            <person name="Zhu J.G."/>
            <person name="Ruan X.D."/>
            <person name="Zhao L."/>
            <person name="Wei J.T."/>
            <person name="Ye R.Z."/>
            <person name="Que T.C."/>
            <person name="Du C.H."/>
            <person name="Zhou Y.H."/>
            <person name="Cheng J.X."/>
            <person name="Dai P.F."/>
            <person name="Guo W.B."/>
            <person name="Han X.H."/>
            <person name="Huang E.J."/>
            <person name="Li L.F."/>
            <person name="Wei W."/>
            <person name="Gao Y.C."/>
            <person name="Liu J.Z."/>
            <person name="Shao H.Z."/>
            <person name="Wang X."/>
            <person name="Wang C.C."/>
            <person name="Yang T.C."/>
            <person name="Huo Q.B."/>
            <person name="Li W."/>
            <person name="Chen H.Y."/>
            <person name="Chen S.E."/>
            <person name="Zhou L.G."/>
            <person name="Ni X.B."/>
            <person name="Tian J.H."/>
            <person name="Sheng Y."/>
            <person name="Liu T."/>
            <person name="Pan Y.S."/>
            <person name="Xia L.Y."/>
            <person name="Li J."/>
            <person name="Zhao F."/>
            <person name="Cao W.C."/>
        </authorList>
    </citation>
    <scope>NUCLEOTIDE SEQUENCE</scope>
    <source>
        <strain evidence="1">Rmic-2018</strain>
    </source>
</reference>
<sequence length="193" mass="21666">MMGTSPTEINRCIYEALVVEDRDYGVICPNKIQNILVVSTPELDRTDQYRRTKQINARGKVNELAVYETAPVDTSQVVIGGISLEETPGTTISPLVTPRNPIVITSNRCKRIVQRGDICPNQTDRLCPGCGAFNPHKVPTCEPKCQMCGKDYSTAEKKSKAKYKKPFIVKQKQWAKIQENQRQVIPPAKKKPH</sequence>
<organism evidence="1 2">
    <name type="scientific">Rhipicephalus microplus</name>
    <name type="common">Cattle tick</name>
    <name type="synonym">Boophilus microplus</name>
    <dbReference type="NCBI Taxonomy" id="6941"/>
    <lineage>
        <taxon>Eukaryota</taxon>
        <taxon>Metazoa</taxon>
        <taxon>Ecdysozoa</taxon>
        <taxon>Arthropoda</taxon>
        <taxon>Chelicerata</taxon>
        <taxon>Arachnida</taxon>
        <taxon>Acari</taxon>
        <taxon>Parasitiformes</taxon>
        <taxon>Ixodida</taxon>
        <taxon>Ixodoidea</taxon>
        <taxon>Ixodidae</taxon>
        <taxon>Rhipicephalinae</taxon>
        <taxon>Rhipicephalus</taxon>
        <taxon>Boophilus</taxon>
    </lineage>
</organism>
<dbReference type="EMBL" id="JABSTU010000006">
    <property type="protein sequence ID" value="KAH8029352.1"/>
    <property type="molecule type" value="Genomic_DNA"/>
</dbReference>
<dbReference type="Proteomes" id="UP000821866">
    <property type="component" value="Chromosome 4"/>
</dbReference>
<keyword evidence="2" id="KW-1185">Reference proteome</keyword>
<comment type="caution">
    <text evidence="1">The sequence shown here is derived from an EMBL/GenBank/DDBJ whole genome shotgun (WGS) entry which is preliminary data.</text>
</comment>
<evidence type="ECO:0000313" key="2">
    <source>
        <dbReference type="Proteomes" id="UP000821866"/>
    </source>
</evidence>
<dbReference type="AlphaFoldDB" id="A0A9J6E5J5"/>
<proteinExistence type="predicted"/>